<reference evidence="2" key="2">
    <citation type="journal article" date="2015" name="Fish Shellfish Immunol.">
        <title>Early steps in the European eel (Anguilla anguilla)-Vibrio vulnificus interaction in the gills: Role of the RtxA13 toxin.</title>
        <authorList>
            <person name="Callol A."/>
            <person name="Pajuelo D."/>
            <person name="Ebbesson L."/>
            <person name="Teles M."/>
            <person name="MacKenzie S."/>
            <person name="Amaro C."/>
        </authorList>
    </citation>
    <scope>NUCLEOTIDE SEQUENCE</scope>
</reference>
<feature type="region of interest" description="Disordered" evidence="1">
    <location>
        <begin position="1"/>
        <end position="20"/>
    </location>
</feature>
<dbReference type="AlphaFoldDB" id="A0A0E9WHQ4"/>
<sequence length="68" mass="7681">MSLAHSWSCSHSTVSSGSEQWGMQRTVWKKILKFTNISQCVSIHITKGKNNIVLCMPVKKGGPIFWLF</sequence>
<evidence type="ECO:0000256" key="1">
    <source>
        <dbReference type="SAM" id="MobiDB-lite"/>
    </source>
</evidence>
<name>A0A0E9WHQ4_ANGAN</name>
<evidence type="ECO:0000313" key="2">
    <source>
        <dbReference type="EMBL" id="JAH89018.1"/>
    </source>
</evidence>
<protein>
    <submittedName>
        <fullName evidence="2">Uncharacterized protein</fullName>
    </submittedName>
</protein>
<feature type="compositionally biased region" description="Low complexity" evidence="1">
    <location>
        <begin position="1"/>
        <end position="18"/>
    </location>
</feature>
<organism evidence="2">
    <name type="scientific">Anguilla anguilla</name>
    <name type="common">European freshwater eel</name>
    <name type="synonym">Muraena anguilla</name>
    <dbReference type="NCBI Taxonomy" id="7936"/>
    <lineage>
        <taxon>Eukaryota</taxon>
        <taxon>Metazoa</taxon>
        <taxon>Chordata</taxon>
        <taxon>Craniata</taxon>
        <taxon>Vertebrata</taxon>
        <taxon>Euteleostomi</taxon>
        <taxon>Actinopterygii</taxon>
        <taxon>Neopterygii</taxon>
        <taxon>Teleostei</taxon>
        <taxon>Anguilliformes</taxon>
        <taxon>Anguillidae</taxon>
        <taxon>Anguilla</taxon>
    </lineage>
</organism>
<reference evidence="2" key="1">
    <citation type="submission" date="2014-11" db="EMBL/GenBank/DDBJ databases">
        <authorList>
            <person name="Amaro Gonzalez C."/>
        </authorList>
    </citation>
    <scope>NUCLEOTIDE SEQUENCE</scope>
</reference>
<dbReference type="EMBL" id="GBXM01019559">
    <property type="protein sequence ID" value="JAH89018.1"/>
    <property type="molecule type" value="Transcribed_RNA"/>
</dbReference>
<proteinExistence type="predicted"/>
<accession>A0A0E9WHQ4</accession>